<feature type="domain" description="Glycosyltransferase subfamily 4-like N-terminal" evidence="4">
    <location>
        <begin position="15"/>
        <end position="171"/>
    </location>
</feature>
<dbReference type="RefSeq" id="WP_112635726.1">
    <property type="nucleotide sequence ID" value="NZ_QMEV01000123.1"/>
</dbReference>
<keyword evidence="2" id="KW-0808">Transferase</keyword>
<dbReference type="PANTHER" id="PTHR46401">
    <property type="entry name" value="GLYCOSYLTRANSFERASE WBBK-RELATED"/>
    <property type="match status" value="1"/>
</dbReference>
<dbReference type="GO" id="GO:0009103">
    <property type="term" value="P:lipopolysaccharide biosynthetic process"/>
    <property type="evidence" value="ECO:0007669"/>
    <property type="project" value="TreeGrafter"/>
</dbReference>
<evidence type="ECO:0000256" key="1">
    <source>
        <dbReference type="ARBA" id="ARBA00022676"/>
    </source>
</evidence>
<feature type="domain" description="Glycosyl transferase family 1" evidence="3">
    <location>
        <begin position="185"/>
        <end position="341"/>
    </location>
</feature>
<dbReference type="Pfam" id="PF13439">
    <property type="entry name" value="Glyco_transf_4"/>
    <property type="match status" value="1"/>
</dbReference>
<dbReference type="Proteomes" id="UP000250915">
    <property type="component" value="Unassembled WGS sequence"/>
</dbReference>
<dbReference type="InterPro" id="IPR001296">
    <property type="entry name" value="Glyco_trans_1"/>
</dbReference>
<evidence type="ECO:0000313" key="6">
    <source>
        <dbReference type="Proteomes" id="UP000250915"/>
    </source>
</evidence>
<evidence type="ECO:0000259" key="4">
    <source>
        <dbReference type="Pfam" id="PF13439"/>
    </source>
</evidence>
<proteinExistence type="predicted"/>
<organism evidence="5 6">
    <name type="scientific">Mycobacterium colombiense</name>
    <dbReference type="NCBI Taxonomy" id="339268"/>
    <lineage>
        <taxon>Bacteria</taxon>
        <taxon>Bacillati</taxon>
        <taxon>Actinomycetota</taxon>
        <taxon>Actinomycetes</taxon>
        <taxon>Mycobacteriales</taxon>
        <taxon>Mycobacteriaceae</taxon>
        <taxon>Mycobacterium</taxon>
        <taxon>Mycobacterium avium complex (MAC)</taxon>
    </lineage>
</organism>
<dbReference type="InterPro" id="IPR028098">
    <property type="entry name" value="Glyco_trans_4-like_N"/>
</dbReference>
<comment type="caution">
    <text evidence="5">The sequence shown here is derived from an EMBL/GenBank/DDBJ whole genome shotgun (WGS) entry which is preliminary data.</text>
</comment>
<dbReference type="Pfam" id="PF00534">
    <property type="entry name" value="Glycos_transf_1"/>
    <property type="match status" value="1"/>
</dbReference>
<dbReference type="GO" id="GO:0016757">
    <property type="term" value="F:glycosyltransferase activity"/>
    <property type="evidence" value="ECO:0007669"/>
    <property type="project" value="UniProtKB-KW"/>
</dbReference>
<evidence type="ECO:0000259" key="3">
    <source>
        <dbReference type="Pfam" id="PF00534"/>
    </source>
</evidence>
<evidence type="ECO:0000313" key="5">
    <source>
        <dbReference type="EMBL" id="RAV02517.1"/>
    </source>
</evidence>
<name>A0A329LE40_9MYCO</name>
<dbReference type="EMBL" id="QMEV01000123">
    <property type="protein sequence ID" value="RAV02517.1"/>
    <property type="molecule type" value="Genomic_DNA"/>
</dbReference>
<gene>
    <name evidence="5" type="ORF">DQP57_25955</name>
</gene>
<accession>A0A329LE40</accession>
<dbReference type="AlphaFoldDB" id="A0A329LE40"/>
<keyword evidence="1" id="KW-0328">Glycosyltransferase</keyword>
<dbReference type="CDD" id="cd03809">
    <property type="entry name" value="GT4_MtfB-like"/>
    <property type="match status" value="1"/>
</dbReference>
<dbReference type="Gene3D" id="3.40.50.2000">
    <property type="entry name" value="Glycogen Phosphorylase B"/>
    <property type="match status" value="2"/>
</dbReference>
<evidence type="ECO:0000256" key="2">
    <source>
        <dbReference type="ARBA" id="ARBA00022679"/>
    </source>
</evidence>
<protein>
    <submittedName>
        <fullName evidence="5">Glycosyltransferase family 1 protein</fullName>
    </submittedName>
</protein>
<dbReference type="OrthoDB" id="9801609at2"/>
<dbReference type="PANTHER" id="PTHR46401:SF2">
    <property type="entry name" value="GLYCOSYLTRANSFERASE WBBK-RELATED"/>
    <property type="match status" value="1"/>
</dbReference>
<reference evidence="5 6" key="1">
    <citation type="submission" date="2018-06" db="EMBL/GenBank/DDBJ databases">
        <title>NTM in soil in Japan.</title>
        <authorList>
            <person name="Ohya K."/>
        </authorList>
    </citation>
    <scope>NUCLEOTIDE SEQUENCE [LARGE SCALE GENOMIC DNA]</scope>
    <source>
        <strain evidence="5 6">GF28</strain>
    </source>
</reference>
<sequence>MKVAFDHHIFCMQRYGGISRYFFELASRLHAHEVADVSVIAPLHINGYLAADSASEFTRGRYVPSKFKGVPLLVGVADRLIAPLAWRSASPDIVHETYFSTKPFGKARRRIVTVYDMIHELFMPEAKLAIAAKRAAVNRADHVICISENTRQDLVRLYDVDPARTSVVHLGHSLTAEANTAEPYSDGHRPYLLYVGHRGGYKNFSALLEAFGSSPILREFDLIAFGGFPVQRHEQEEMERLGITARVRFESGSDRDLAVRYQAASAFVFPSKYEGFGIPPLEAMSHGCPVICSNSGAIREVVENAGAYFDPNSVEELRIVLERVVTTPELQETLRARGYERIASFSWDRCAAETARIYGEIV</sequence>
<dbReference type="SUPFAM" id="SSF53756">
    <property type="entry name" value="UDP-Glycosyltransferase/glycogen phosphorylase"/>
    <property type="match status" value="1"/>
</dbReference>